<organism evidence="2 3">
    <name type="scientific">Herbidospora galbida</name>
    <dbReference type="NCBI Taxonomy" id="2575442"/>
    <lineage>
        <taxon>Bacteria</taxon>
        <taxon>Bacillati</taxon>
        <taxon>Actinomycetota</taxon>
        <taxon>Actinomycetes</taxon>
        <taxon>Streptosporangiales</taxon>
        <taxon>Streptosporangiaceae</taxon>
        <taxon>Herbidospora</taxon>
    </lineage>
</organism>
<proteinExistence type="predicted"/>
<feature type="region of interest" description="Disordered" evidence="1">
    <location>
        <begin position="45"/>
        <end position="73"/>
    </location>
</feature>
<evidence type="ECO:0000313" key="2">
    <source>
        <dbReference type="EMBL" id="TKK84666.1"/>
    </source>
</evidence>
<dbReference type="Proteomes" id="UP000308705">
    <property type="component" value="Unassembled WGS sequence"/>
</dbReference>
<gene>
    <name evidence="2" type="ORF">FDA94_29060</name>
</gene>
<evidence type="ECO:0000313" key="3">
    <source>
        <dbReference type="Proteomes" id="UP000308705"/>
    </source>
</evidence>
<dbReference type="AlphaFoldDB" id="A0A4U3MAQ7"/>
<comment type="caution">
    <text evidence="2">The sequence shown here is derived from an EMBL/GenBank/DDBJ whole genome shotgun (WGS) entry which is preliminary data.</text>
</comment>
<sequence length="73" mass="8321">MEITIVIAVLIVFGLIAYNAIHNMGTWRNRPVQIEIKIPDPGKNVTRYIPPRPRTAYPNPKPIPYSPPKSTKR</sequence>
<reference evidence="2 3" key="1">
    <citation type="submission" date="2019-04" db="EMBL/GenBank/DDBJ databases">
        <title>Herbidospora sp. NEAU-GS14.nov., a novel actinomycete isolated from soil.</title>
        <authorList>
            <person name="Han L."/>
        </authorList>
    </citation>
    <scope>NUCLEOTIDE SEQUENCE [LARGE SCALE GENOMIC DNA]</scope>
    <source>
        <strain evidence="2 3">NEAU-GS14</strain>
    </source>
</reference>
<protein>
    <submittedName>
        <fullName evidence="2">Uncharacterized protein</fullName>
    </submittedName>
</protein>
<accession>A0A4U3MAQ7</accession>
<evidence type="ECO:0000256" key="1">
    <source>
        <dbReference type="SAM" id="MobiDB-lite"/>
    </source>
</evidence>
<keyword evidence="3" id="KW-1185">Reference proteome</keyword>
<name>A0A4U3MAQ7_9ACTN</name>
<dbReference type="EMBL" id="SZQA01000033">
    <property type="protein sequence ID" value="TKK84666.1"/>
    <property type="molecule type" value="Genomic_DNA"/>
</dbReference>
<dbReference type="RefSeq" id="WP_137250250.1">
    <property type="nucleotide sequence ID" value="NZ_SZQA01000033.1"/>
</dbReference>